<dbReference type="CDD" id="cd04709">
    <property type="entry name" value="BAH_MTA"/>
    <property type="match status" value="1"/>
</dbReference>
<dbReference type="Gene3D" id="1.10.10.60">
    <property type="entry name" value="Homeodomain-like"/>
    <property type="match status" value="1"/>
</dbReference>
<sequence>MYRVGDYVYFENSSSNPYSVRRIEELNKTANGNVEAKVVCFYRRRDIPSNLIALADKHAKDLEEEMEGDSLQQLSDKQRHQLKHRELFLSRQLESLPATHIRGKCCVTLLNETEALFSYLEKEDCFFYCLVYDPQQKTLLADKGEIRVGPRFQADITDLLNEGEDDGRNQAELETKVWEPESPLTDKQIDQFLVIARSVGTFARALDCSSSVRQPSLHMSAAAASRDITLFHAMDTLHATSYDMSQAIIALVPQGGPVLCRDEMEEWSASEASLFEEALEKYGKDFSDIRQDFLPWKSLTSIIEYYYMWKTTDRYVQQKRLKAAEAESRLKQVYIPNYNKPNPNQISTSNNKTGLVNGSGSQGQAGSSGWACESCYSIQCYQWYSWGPPNMQCRLCAACWNYWKKYGGLKMPTRLEGERAGPNRNSMTPFGYWVKNTNPKYTLKTKQAFYLQTTLLTKIARHLCLALLQPRRAARRPFTPINSSAIKAQCSARPEAARQAVKMKPIMRKPLEMIVKYLESHPYVKPESSKAPSSLSSQAGGGTLAKVVPVINHGSTTILGKRSYEQHNGVEGNIKKRLLMPLRGFPNHSQVRPVASMNKNYLLNGKPGERSQRMLKQGSLPPLKGRRMNWIDAPDDVFFMATSDTRKVRKLLPPFDIKRAARQPYKPIFVKHIRAEPERPLPLRPPVNEEPIVIED</sequence>
<organism evidence="15 16">
    <name type="scientific">Megalops atlanticus</name>
    <name type="common">Tarpon</name>
    <name type="synonym">Clupea gigantea</name>
    <dbReference type="NCBI Taxonomy" id="7932"/>
    <lineage>
        <taxon>Eukaryota</taxon>
        <taxon>Metazoa</taxon>
        <taxon>Chordata</taxon>
        <taxon>Craniata</taxon>
        <taxon>Vertebrata</taxon>
        <taxon>Euteleostomi</taxon>
        <taxon>Actinopterygii</taxon>
        <taxon>Neopterygii</taxon>
        <taxon>Teleostei</taxon>
        <taxon>Elopiformes</taxon>
        <taxon>Megalopidae</taxon>
        <taxon>Megalops</taxon>
    </lineage>
</organism>
<evidence type="ECO:0000256" key="8">
    <source>
        <dbReference type="ARBA" id="ARBA00022990"/>
    </source>
</evidence>
<dbReference type="InterPro" id="IPR040138">
    <property type="entry name" value="MIER/MTA"/>
</dbReference>
<reference evidence="15" key="1">
    <citation type="submission" date="2021-01" db="EMBL/GenBank/DDBJ databases">
        <authorList>
            <person name="Zahm M."/>
            <person name="Roques C."/>
            <person name="Cabau C."/>
            <person name="Klopp C."/>
            <person name="Donnadieu C."/>
            <person name="Jouanno E."/>
            <person name="Lampietro C."/>
            <person name="Louis A."/>
            <person name="Herpin A."/>
            <person name="Echchiki A."/>
            <person name="Berthelot C."/>
            <person name="Parey E."/>
            <person name="Roest-Crollius H."/>
            <person name="Braasch I."/>
            <person name="Postlethwait J."/>
            <person name="Bobe J."/>
            <person name="Montfort J."/>
            <person name="Bouchez O."/>
            <person name="Begum T."/>
            <person name="Mejri S."/>
            <person name="Adams A."/>
            <person name="Chen W.-J."/>
            <person name="Guiguen Y."/>
        </authorList>
    </citation>
    <scope>NUCLEOTIDE SEQUENCE</scope>
    <source>
        <strain evidence="15">YG-15Mar2019-1</strain>
        <tissue evidence="15">Brain</tissue>
    </source>
</reference>
<evidence type="ECO:0000256" key="1">
    <source>
        <dbReference type="ARBA" id="ARBA00004123"/>
    </source>
</evidence>
<dbReference type="GO" id="GO:0043565">
    <property type="term" value="F:sequence-specific DNA binding"/>
    <property type="evidence" value="ECO:0007669"/>
    <property type="project" value="InterPro"/>
</dbReference>
<dbReference type="Pfam" id="PF01448">
    <property type="entry name" value="ELM2"/>
    <property type="match status" value="1"/>
</dbReference>
<dbReference type="AlphaFoldDB" id="A0A9D3Q1Q7"/>
<dbReference type="SMART" id="SM00401">
    <property type="entry name" value="ZnF_GATA"/>
    <property type="match status" value="1"/>
</dbReference>
<keyword evidence="5" id="KW-0863">Zinc-finger</keyword>
<keyword evidence="4" id="KW-0479">Metal-binding</keyword>
<keyword evidence="8" id="KW-0007">Acetylation</keyword>
<evidence type="ECO:0000256" key="6">
    <source>
        <dbReference type="ARBA" id="ARBA00022833"/>
    </source>
</evidence>
<dbReference type="InterPro" id="IPR001005">
    <property type="entry name" value="SANT/Myb"/>
</dbReference>
<dbReference type="InterPro" id="IPR000949">
    <property type="entry name" value="ELM2_dom"/>
</dbReference>
<dbReference type="SMART" id="SM00439">
    <property type="entry name" value="BAH"/>
    <property type="match status" value="1"/>
</dbReference>
<comment type="similarity">
    <text evidence="11">Belongs to the metastasis-associated protein family.</text>
</comment>
<evidence type="ECO:0008006" key="17">
    <source>
        <dbReference type="Google" id="ProtNLM"/>
    </source>
</evidence>
<proteinExistence type="inferred from homology"/>
<evidence type="ECO:0000256" key="5">
    <source>
        <dbReference type="ARBA" id="ARBA00022771"/>
    </source>
</evidence>
<dbReference type="GO" id="GO:0016581">
    <property type="term" value="C:NuRD complex"/>
    <property type="evidence" value="ECO:0007669"/>
    <property type="project" value="TreeGrafter"/>
</dbReference>
<dbReference type="SMART" id="SM00717">
    <property type="entry name" value="SANT"/>
    <property type="match status" value="1"/>
</dbReference>
<dbReference type="FunFam" id="4.10.1240.50:FF:000001">
    <property type="entry name" value="Metastasis-associated 1 family, member 3"/>
    <property type="match status" value="1"/>
</dbReference>
<evidence type="ECO:0000259" key="14">
    <source>
        <dbReference type="PROSITE" id="PS51293"/>
    </source>
</evidence>
<evidence type="ECO:0000259" key="13">
    <source>
        <dbReference type="PROSITE" id="PS51156"/>
    </source>
</evidence>
<dbReference type="PANTHER" id="PTHR10865">
    <property type="entry name" value="METASTASIS-ASSOCIATED PROTEIN AND MESODERM INDUCTION EARLY RESPONSE PROTEIN"/>
    <property type="match status" value="1"/>
</dbReference>
<dbReference type="PANTHER" id="PTHR10865:SF5">
    <property type="entry name" value="METASTASIS-ASSOCIATED PROTEIN MTA1"/>
    <property type="match status" value="1"/>
</dbReference>
<dbReference type="GO" id="GO:0006302">
    <property type="term" value="P:double-strand break repair"/>
    <property type="evidence" value="ECO:0007669"/>
    <property type="project" value="TreeGrafter"/>
</dbReference>
<gene>
    <name evidence="15" type="ORF">MATL_G00116670</name>
</gene>
<dbReference type="SUPFAM" id="SSF46689">
    <property type="entry name" value="Homeodomain-like"/>
    <property type="match status" value="1"/>
</dbReference>
<dbReference type="SMART" id="SM01189">
    <property type="entry name" value="ELM2"/>
    <property type="match status" value="1"/>
</dbReference>
<feature type="domain" description="BAH" evidence="12">
    <location>
        <begin position="1"/>
        <end position="143"/>
    </location>
</feature>
<dbReference type="Gene3D" id="4.10.1240.50">
    <property type="match status" value="1"/>
</dbReference>
<dbReference type="GO" id="GO:0042826">
    <property type="term" value="F:histone deacetylase binding"/>
    <property type="evidence" value="ECO:0007669"/>
    <property type="project" value="TreeGrafter"/>
</dbReference>
<dbReference type="Pfam" id="PF00249">
    <property type="entry name" value="Myb_DNA-binding"/>
    <property type="match status" value="1"/>
</dbReference>
<dbReference type="GO" id="GO:0003682">
    <property type="term" value="F:chromatin binding"/>
    <property type="evidence" value="ECO:0007669"/>
    <property type="project" value="InterPro"/>
</dbReference>
<evidence type="ECO:0000256" key="10">
    <source>
        <dbReference type="ARBA" id="ARBA00023242"/>
    </source>
</evidence>
<dbReference type="GO" id="GO:0000122">
    <property type="term" value="P:negative regulation of transcription by RNA polymerase II"/>
    <property type="evidence" value="ECO:0007669"/>
    <property type="project" value="TreeGrafter"/>
</dbReference>
<dbReference type="InterPro" id="IPR000679">
    <property type="entry name" value="Znf_GATA"/>
</dbReference>
<dbReference type="InterPro" id="IPR009057">
    <property type="entry name" value="Homeodomain-like_sf"/>
</dbReference>
<name>A0A9D3Q1Q7_MEGAT</name>
<dbReference type="Proteomes" id="UP001046870">
    <property type="component" value="Chromosome 9"/>
</dbReference>
<keyword evidence="6" id="KW-0862">Zinc</keyword>
<keyword evidence="10" id="KW-0539">Nucleus</keyword>
<dbReference type="GO" id="GO:0003714">
    <property type="term" value="F:transcription corepressor activity"/>
    <property type="evidence" value="ECO:0007669"/>
    <property type="project" value="TreeGrafter"/>
</dbReference>
<evidence type="ECO:0000256" key="11">
    <source>
        <dbReference type="ARBA" id="ARBA00093454"/>
    </source>
</evidence>
<evidence type="ECO:0000313" key="16">
    <source>
        <dbReference type="Proteomes" id="UP001046870"/>
    </source>
</evidence>
<keyword evidence="9" id="KW-0238">DNA-binding</keyword>
<dbReference type="CDD" id="cd11661">
    <property type="entry name" value="SANT_MTA3_like"/>
    <property type="match status" value="1"/>
</dbReference>
<evidence type="ECO:0000256" key="7">
    <source>
        <dbReference type="ARBA" id="ARBA00022843"/>
    </source>
</evidence>
<evidence type="ECO:0000256" key="4">
    <source>
        <dbReference type="ARBA" id="ARBA00022723"/>
    </source>
</evidence>
<dbReference type="InterPro" id="IPR043151">
    <property type="entry name" value="BAH_sf"/>
</dbReference>
<dbReference type="SUPFAM" id="SSF82061">
    <property type="entry name" value="BAH domain"/>
    <property type="match status" value="1"/>
</dbReference>
<dbReference type="CDD" id="cd00202">
    <property type="entry name" value="ZnF_GATA"/>
    <property type="match status" value="1"/>
</dbReference>
<dbReference type="OrthoDB" id="2193595at2759"/>
<dbReference type="PROSITE" id="PS51038">
    <property type="entry name" value="BAH"/>
    <property type="match status" value="1"/>
</dbReference>
<dbReference type="GO" id="GO:0010212">
    <property type="term" value="P:response to ionizing radiation"/>
    <property type="evidence" value="ECO:0007669"/>
    <property type="project" value="TreeGrafter"/>
</dbReference>
<keyword evidence="3" id="KW-0597">Phosphoprotein</keyword>
<evidence type="ECO:0000256" key="3">
    <source>
        <dbReference type="ARBA" id="ARBA00022553"/>
    </source>
</evidence>
<dbReference type="Gene3D" id="2.30.30.490">
    <property type="match status" value="1"/>
</dbReference>
<accession>A0A9D3Q1Q7</accession>
<comment type="caution">
    <text evidence="15">The sequence shown here is derived from an EMBL/GenBank/DDBJ whole genome shotgun (WGS) entry which is preliminary data.</text>
</comment>
<dbReference type="InterPro" id="IPR035170">
    <property type="entry name" value="MTA1_R1"/>
</dbReference>
<feature type="domain" description="ELM2" evidence="13">
    <location>
        <begin position="144"/>
        <end position="255"/>
    </location>
</feature>
<dbReference type="InterPro" id="IPR017884">
    <property type="entry name" value="SANT_dom"/>
</dbReference>
<dbReference type="Pfam" id="PF01426">
    <property type="entry name" value="BAH"/>
    <property type="match status" value="1"/>
</dbReference>
<dbReference type="PROSITE" id="PS51156">
    <property type="entry name" value="ELM2"/>
    <property type="match status" value="1"/>
</dbReference>
<dbReference type="PROSITE" id="PS51293">
    <property type="entry name" value="SANT"/>
    <property type="match status" value="1"/>
</dbReference>
<protein>
    <recommendedName>
        <fullName evidence="17">Metastasis-associated protein MTA1</fullName>
    </recommendedName>
</protein>
<dbReference type="Pfam" id="PF17226">
    <property type="entry name" value="MTA_R1"/>
    <property type="match status" value="2"/>
</dbReference>
<dbReference type="FunFam" id="1.10.10.60:FF:000012">
    <property type="entry name" value="Metastasis-associated 1 family, member 3"/>
    <property type="match status" value="1"/>
</dbReference>
<evidence type="ECO:0000313" key="15">
    <source>
        <dbReference type="EMBL" id="KAG7470706.1"/>
    </source>
</evidence>
<feature type="domain" description="SANT" evidence="14">
    <location>
        <begin position="262"/>
        <end position="314"/>
    </location>
</feature>
<evidence type="ECO:0000259" key="12">
    <source>
        <dbReference type="PROSITE" id="PS51038"/>
    </source>
</evidence>
<dbReference type="GO" id="GO:0008270">
    <property type="term" value="F:zinc ion binding"/>
    <property type="evidence" value="ECO:0007669"/>
    <property type="project" value="UniProtKB-KW"/>
</dbReference>
<evidence type="ECO:0000256" key="9">
    <source>
        <dbReference type="ARBA" id="ARBA00023125"/>
    </source>
</evidence>
<dbReference type="InterPro" id="IPR001025">
    <property type="entry name" value="BAH_dom"/>
</dbReference>
<comment type="subcellular location">
    <subcellularLocation>
        <location evidence="1">Nucleus</location>
    </subcellularLocation>
</comment>
<dbReference type="EMBL" id="JAFDVH010000009">
    <property type="protein sequence ID" value="KAG7470706.1"/>
    <property type="molecule type" value="Genomic_DNA"/>
</dbReference>
<evidence type="ECO:0000256" key="2">
    <source>
        <dbReference type="ARBA" id="ARBA00022499"/>
    </source>
</evidence>
<keyword evidence="16" id="KW-1185">Reference proteome</keyword>
<keyword evidence="2" id="KW-1017">Isopeptide bond</keyword>
<dbReference type="GO" id="GO:0003713">
    <property type="term" value="F:transcription coactivator activity"/>
    <property type="evidence" value="ECO:0007669"/>
    <property type="project" value="TreeGrafter"/>
</dbReference>
<keyword evidence="7" id="KW-0832">Ubl conjugation</keyword>
<dbReference type="FunFam" id="2.30.30.490:FF:000001">
    <property type="entry name" value="Metastasis-associated 1 family, member 3"/>
    <property type="match status" value="1"/>
</dbReference>